<name>A0AC61QL19_9BACT</name>
<evidence type="ECO:0000313" key="2">
    <source>
        <dbReference type="Proteomes" id="UP000294588"/>
    </source>
</evidence>
<reference evidence="1" key="1">
    <citation type="submission" date="2019-03" db="EMBL/GenBank/DDBJ databases">
        <title>Candidatus Syntrophosphaera thermopropionivorans: a novel player in syntrophic propionate oxidation during anaerobic digestion.</title>
        <authorList>
            <person name="Dyksma S."/>
        </authorList>
    </citation>
    <scope>NUCLEOTIDE SEQUENCE</scope>
    <source>
        <strain evidence="1">W5</strain>
    </source>
</reference>
<evidence type="ECO:0000313" key="1">
    <source>
        <dbReference type="EMBL" id="TDF74640.1"/>
    </source>
</evidence>
<keyword evidence="2" id="KW-1185">Reference proteome</keyword>
<gene>
    <name evidence="1" type="ORF">E0946_00730</name>
</gene>
<accession>A0AC61QL19</accession>
<organism evidence="1 2">
    <name type="scientific">Candidatus Syntrophosphaera thermopropionivorans</name>
    <dbReference type="NCBI Taxonomy" id="2593015"/>
    <lineage>
        <taxon>Bacteria</taxon>
        <taxon>Pseudomonadati</taxon>
        <taxon>Candidatus Cloacimonadota</taxon>
        <taxon>Candidatus Cloacimonadia</taxon>
        <taxon>Candidatus Cloacimonadales</taxon>
        <taxon>Candidatus Cloacimonadaceae</taxon>
        <taxon>Candidatus Syntrophosphaera</taxon>
    </lineage>
</organism>
<protein>
    <submittedName>
        <fullName evidence="1">YgeY family selenium metabolism-linked hydrolase</fullName>
    </submittedName>
</protein>
<comment type="caution">
    <text evidence="1">The sequence shown here is derived from an EMBL/GenBank/DDBJ whole genome shotgun (WGS) entry which is preliminary data.</text>
</comment>
<dbReference type="Proteomes" id="UP000294588">
    <property type="component" value="Unassembled WGS sequence"/>
</dbReference>
<proteinExistence type="predicted"/>
<sequence length="397" mass="44541">MYHEILEKAREYEAESIRYLTDMIRIPAFSTKEKELAEYILQEMKKAGFDEAFIDPLGNVIGKIGSGKNIIAFDAHIDTVYPGDLSLWDFNPFEPQVKEGMIWGRGAVDQEGGMASMLTAARIIKELNLNSKFSIYFTGTVMEEDCDGLCWQYIIREDKIVPELVVLTEPTNMNIYRGHRGRMEMQVFVQGRSCHASAPERGVNAIYKISRIALEIEKLNEHLRYDDFLGKGTIAATEVHFSGPSQCAIPDSAYLHLDRRLTQGENKEIAVEEVKEACHLAGESDARIQVLTYNEPSYTGLVYPTEKYYPTWVTPADSPYLKIAERAYSQTLGRKPVIDKWTFSTNGVAIAGMHHIPCIGLGPGNEVYAHAPNEATPVIHLTEAAAFYAALIYALNQ</sequence>
<dbReference type="EMBL" id="SMOG01000001">
    <property type="protein sequence ID" value="TDF74640.1"/>
    <property type="molecule type" value="Genomic_DNA"/>
</dbReference>
<keyword evidence="1" id="KW-0378">Hydrolase</keyword>